<reference evidence="2 3" key="2">
    <citation type="submission" date="2019-01" db="EMBL/GenBank/DDBJ databases">
        <authorList>
            <person name="Li Y."/>
        </authorList>
    </citation>
    <scope>NUCLEOTIDE SEQUENCE [LARGE SCALE GENOMIC DNA]</scope>
    <source>
        <strain evidence="2 3">SK2B-1</strain>
    </source>
</reference>
<evidence type="ECO:0000313" key="3">
    <source>
        <dbReference type="Proteomes" id="UP000284476"/>
    </source>
</evidence>
<reference evidence="2 3" key="1">
    <citation type="submission" date="2019-01" db="EMBL/GenBank/DDBJ databases">
        <title>Sinorhodobacter populi sp. nov. isolated from the symptomatic bark tissue of Populus euramericana canker.</title>
        <authorList>
            <person name="Xu G."/>
        </authorList>
    </citation>
    <scope>NUCLEOTIDE SEQUENCE [LARGE SCALE GENOMIC DNA]</scope>
    <source>
        <strain evidence="2 3">SK2B-1</strain>
    </source>
</reference>
<dbReference type="InterPro" id="IPR010982">
    <property type="entry name" value="Lambda_DNA-bd_dom_sf"/>
</dbReference>
<dbReference type="InterPro" id="IPR001387">
    <property type="entry name" value="Cro/C1-type_HTH"/>
</dbReference>
<comment type="caution">
    <text evidence="2">The sequence shown here is derived from an EMBL/GenBank/DDBJ whole genome shotgun (WGS) entry which is preliminary data.</text>
</comment>
<dbReference type="InterPro" id="IPR036286">
    <property type="entry name" value="LexA/Signal_pep-like_sf"/>
</dbReference>
<evidence type="ECO:0000313" key="2">
    <source>
        <dbReference type="EMBL" id="RWR16409.1"/>
    </source>
</evidence>
<proteinExistence type="predicted"/>
<dbReference type="PROSITE" id="PS50943">
    <property type="entry name" value="HTH_CROC1"/>
    <property type="match status" value="1"/>
</dbReference>
<sequence length="204" mass="22759">MYRMEPHERLKLARERAGFSDATEAARRFGWTVPTYRAHENGNRNFTKDGARKYGRAFRVSPEWLLLGIGDDAKKPLPFVGYVGAGAEVFPIDDGGCLDEMDPPPGIGPEAVAVGVRGDNMFPRYMPGDVLIYDQQVYLSQADGQECVVSLPDGRKYVKIVRAEPDGTATLESFNAPPMRNLVVDWVAPIIWVKRSAMRDRKAK</sequence>
<dbReference type="CDD" id="cd00093">
    <property type="entry name" value="HTH_XRE"/>
    <property type="match status" value="1"/>
</dbReference>
<dbReference type="SUPFAM" id="SSF51306">
    <property type="entry name" value="LexA/Signal peptidase"/>
    <property type="match status" value="1"/>
</dbReference>
<dbReference type="InterPro" id="IPR015927">
    <property type="entry name" value="Peptidase_S24_S26A/B/C"/>
</dbReference>
<dbReference type="EMBL" id="SAUZ01000044">
    <property type="protein sequence ID" value="RWR16409.1"/>
    <property type="molecule type" value="Genomic_DNA"/>
</dbReference>
<dbReference type="RefSeq" id="WP_128210499.1">
    <property type="nucleotide sequence ID" value="NZ_JBHRSO010000038.1"/>
</dbReference>
<dbReference type="Gene3D" id="2.10.109.10">
    <property type="entry name" value="Umud Fragment, subunit A"/>
    <property type="match status" value="1"/>
</dbReference>
<evidence type="ECO:0000259" key="1">
    <source>
        <dbReference type="PROSITE" id="PS50943"/>
    </source>
</evidence>
<organism evidence="2 3">
    <name type="scientific">Paenirhodobacter populi</name>
    <dbReference type="NCBI Taxonomy" id="2306993"/>
    <lineage>
        <taxon>Bacteria</taxon>
        <taxon>Pseudomonadati</taxon>
        <taxon>Pseudomonadota</taxon>
        <taxon>Alphaproteobacteria</taxon>
        <taxon>Rhodobacterales</taxon>
        <taxon>Rhodobacter group</taxon>
        <taxon>Paenirhodobacter</taxon>
    </lineage>
</organism>
<dbReference type="Gene3D" id="1.10.260.40">
    <property type="entry name" value="lambda repressor-like DNA-binding domains"/>
    <property type="match status" value="1"/>
</dbReference>
<feature type="domain" description="HTH cro/C1-type" evidence="1">
    <location>
        <begin position="10"/>
        <end position="65"/>
    </location>
</feature>
<protein>
    <submittedName>
        <fullName evidence="2">XRE family transcriptional regulator</fullName>
    </submittedName>
</protein>
<dbReference type="GO" id="GO:0003677">
    <property type="term" value="F:DNA binding"/>
    <property type="evidence" value="ECO:0007669"/>
    <property type="project" value="InterPro"/>
</dbReference>
<dbReference type="SUPFAM" id="SSF47413">
    <property type="entry name" value="lambda repressor-like DNA-binding domains"/>
    <property type="match status" value="1"/>
</dbReference>
<dbReference type="Pfam" id="PF00717">
    <property type="entry name" value="Peptidase_S24"/>
    <property type="match status" value="1"/>
</dbReference>
<gene>
    <name evidence="2" type="ORF">D2T30_21700</name>
</gene>
<name>A0A443J787_9RHOB</name>
<dbReference type="Pfam" id="PF01381">
    <property type="entry name" value="HTH_3"/>
    <property type="match status" value="1"/>
</dbReference>
<dbReference type="InterPro" id="IPR039418">
    <property type="entry name" value="LexA-like"/>
</dbReference>
<dbReference type="CDD" id="cd06529">
    <property type="entry name" value="S24_LexA-like"/>
    <property type="match status" value="1"/>
</dbReference>
<dbReference type="SMART" id="SM00530">
    <property type="entry name" value="HTH_XRE"/>
    <property type="match status" value="1"/>
</dbReference>
<dbReference type="Proteomes" id="UP000284476">
    <property type="component" value="Unassembled WGS sequence"/>
</dbReference>
<dbReference type="AlphaFoldDB" id="A0A443J787"/>
<accession>A0A443J787</accession>